<dbReference type="InterPro" id="IPR015421">
    <property type="entry name" value="PyrdxlP-dep_Trfase_major"/>
</dbReference>
<dbReference type="EMBL" id="JBEPAZ010000092">
    <property type="protein sequence ID" value="MER6434237.1"/>
    <property type="molecule type" value="Genomic_DNA"/>
</dbReference>
<accession>A0ABV1UM25</accession>
<keyword evidence="7" id="KW-0032">Aminotransferase</keyword>
<dbReference type="Pfam" id="PF00282">
    <property type="entry name" value="Pyridoxal_deC"/>
    <property type="match status" value="1"/>
</dbReference>
<keyword evidence="5 6" id="KW-0456">Lyase</keyword>
<dbReference type="InterPro" id="IPR010977">
    <property type="entry name" value="Aromatic_deC"/>
</dbReference>
<dbReference type="Gene3D" id="3.40.640.10">
    <property type="entry name" value="Type I PLP-dependent aspartate aminotransferase-like (Major domain)"/>
    <property type="match status" value="1"/>
</dbReference>
<dbReference type="GO" id="GO:0008483">
    <property type="term" value="F:transaminase activity"/>
    <property type="evidence" value="ECO:0007669"/>
    <property type="project" value="UniProtKB-KW"/>
</dbReference>
<dbReference type="PANTHER" id="PTHR11999">
    <property type="entry name" value="GROUP II PYRIDOXAL-5-PHOSPHATE DECARBOXYLASE"/>
    <property type="match status" value="1"/>
</dbReference>
<dbReference type="InterPro" id="IPR015422">
    <property type="entry name" value="PyrdxlP-dep_Trfase_small"/>
</dbReference>
<dbReference type="PANTHER" id="PTHR11999:SF70">
    <property type="entry name" value="MIP05841P"/>
    <property type="match status" value="1"/>
</dbReference>
<organism evidence="7 8">
    <name type="scientific">Streptomyces sp. 900105245</name>
    <dbReference type="NCBI Taxonomy" id="3154379"/>
    <lineage>
        <taxon>Bacteria</taxon>
        <taxon>Bacillati</taxon>
        <taxon>Actinomycetota</taxon>
        <taxon>Actinomycetes</taxon>
        <taxon>Kitasatosporales</taxon>
        <taxon>Streptomycetaceae</taxon>
        <taxon>Streptomyces</taxon>
    </lineage>
</organism>
<evidence type="ECO:0000256" key="6">
    <source>
        <dbReference type="RuleBase" id="RU000382"/>
    </source>
</evidence>
<evidence type="ECO:0000313" key="7">
    <source>
        <dbReference type="EMBL" id="MER6434237.1"/>
    </source>
</evidence>
<comment type="caution">
    <text evidence="7">The sequence shown here is derived from an EMBL/GenBank/DDBJ whole genome shotgun (WGS) entry which is preliminary data.</text>
</comment>
<gene>
    <name evidence="7" type="ORF">ABT272_42205</name>
</gene>
<dbReference type="InterPro" id="IPR002129">
    <property type="entry name" value="PyrdxlP-dep_de-COase"/>
</dbReference>
<dbReference type="InterPro" id="IPR015424">
    <property type="entry name" value="PyrdxlP-dep_Trfase"/>
</dbReference>
<dbReference type="SUPFAM" id="SSF53383">
    <property type="entry name" value="PLP-dependent transferases"/>
    <property type="match status" value="1"/>
</dbReference>
<evidence type="ECO:0000256" key="4">
    <source>
        <dbReference type="ARBA" id="ARBA00022898"/>
    </source>
</evidence>
<protein>
    <submittedName>
        <fullName evidence="7">Aminotransferase class I/II-fold pyridoxal phosphate-dependent enzyme</fullName>
    </submittedName>
</protein>
<dbReference type="Proteomes" id="UP001470023">
    <property type="component" value="Unassembled WGS sequence"/>
</dbReference>
<dbReference type="Gene3D" id="3.90.1150.10">
    <property type="entry name" value="Aspartate Aminotransferase, domain 1"/>
    <property type="match status" value="1"/>
</dbReference>
<proteinExistence type="inferred from homology"/>
<comment type="cofactor">
    <cofactor evidence="1 6">
        <name>pyridoxal 5'-phosphate</name>
        <dbReference type="ChEBI" id="CHEBI:597326"/>
    </cofactor>
</comment>
<dbReference type="RefSeq" id="WP_352066099.1">
    <property type="nucleotide sequence ID" value="NZ_JBEPAZ010000092.1"/>
</dbReference>
<sequence>MNHSQWEHAAAMHTVDEELLEAAFGYLEQRIRLSPAPLDRPGDRQKLSAELADVISAEGNDPRKILEIYTAHLAPTVISADSPRFFAFAPNAPTKASRLFDMIVSCASLQGISWLEAAGVVAAEEQALRFLIGLAGMPEHSRGCFVSGGTMAALSAFVVARDAAPASGGSSWVVFGDQTHSSIAQSAKVVGAQPLKILTESGRITREPLVAALDSLPPGDRVIAVAGTAGTTNAGQVDDLAAIADVCQERGIWFHVDAAYGGAALLVPSRRALFAGIERADSLVIDPHKWFFAPYDCAALLYRDPVLARRAHTQEAPYLDVIHEQDDEWNPADLAHHCSRRARGLPFWFSLAVHGTDAYRDAVERGLWLADQMAELVECEPALDLVRRPDLSVVLFRRRGWEWTDYERWAHELLDQQVAFVTPTVWDGQTVARMAFVHPATTVEILAEVIQSTRSPSQAT</sequence>
<evidence type="ECO:0000256" key="5">
    <source>
        <dbReference type="ARBA" id="ARBA00023239"/>
    </source>
</evidence>
<keyword evidence="7" id="KW-0808">Transferase</keyword>
<evidence type="ECO:0000313" key="8">
    <source>
        <dbReference type="Proteomes" id="UP001470023"/>
    </source>
</evidence>
<dbReference type="PROSITE" id="PS00392">
    <property type="entry name" value="DDC_GAD_HDC_YDC"/>
    <property type="match status" value="1"/>
</dbReference>
<keyword evidence="8" id="KW-1185">Reference proteome</keyword>
<evidence type="ECO:0000256" key="2">
    <source>
        <dbReference type="ARBA" id="ARBA00009533"/>
    </source>
</evidence>
<comment type="similarity">
    <text evidence="2 6">Belongs to the group II decarboxylase family.</text>
</comment>
<evidence type="ECO:0000256" key="3">
    <source>
        <dbReference type="ARBA" id="ARBA00022793"/>
    </source>
</evidence>
<dbReference type="InterPro" id="IPR021115">
    <property type="entry name" value="Pyridoxal-P_BS"/>
</dbReference>
<name>A0ABV1UM25_9ACTN</name>
<keyword evidence="3" id="KW-0210">Decarboxylase</keyword>
<reference evidence="7 8" key="1">
    <citation type="submission" date="2024-06" db="EMBL/GenBank/DDBJ databases">
        <title>The Natural Products Discovery Center: Release of the First 8490 Sequenced Strains for Exploring Actinobacteria Biosynthetic Diversity.</title>
        <authorList>
            <person name="Kalkreuter E."/>
            <person name="Kautsar S.A."/>
            <person name="Yang D."/>
            <person name="Bader C.D."/>
            <person name="Teijaro C.N."/>
            <person name="Fluegel L."/>
            <person name="Davis C.M."/>
            <person name="Simpson J.R."/>
            <person name="Lauterbach L."/>
            <person name="Steele A.D."/>
            <person name="Gui C."/>
            <person name="Meng S."/>
            <person name="Li G."/>
            <person name="Viehrig K."/>
            <person name="Ye F."/>
            <person name="Su P."/>
            <person name="Kiefer A.F."/>
            <person name="Nichols A."/>
            <person name="Cepeda A.J."/>
            <person name="Yan W."/>
            <person name="Fan B."/>
            <person name="Jiang Y."/>
            <person name="Adhikari A."/>
            <person name="Zheng C.-J."/>
            <person name="Schuster L."/>
            <person name="Cowan T.M."/>
            <person name="Smanski M.J."/>
            <person name="Chevrette M.G."/>
            <person name="De Carvalho L.P.S."/>
            <person name="Shen B."/>
        </authorList>
    </citation>
    <scope>NUCLEOTIDE SEQUENCE [LARGE SCALE GENOMIC DNA]</scope>
    <source>
        <strain evidence="7 8">NPDC001166</strain>
    </source>
</reference>
<keyword evidence="4 6" id="KW-0663">Pyridoxal phosphate</keyword>
<evidence type="ECO:0000256" key="1">
    <source>
        <dbReference type="ARBA" id="ARBA00001933"/>
    </source>
</evidence>